<name>A0AAZ3SLV7_ONCTS</name>
<feature type="region of interest" description="Disordered" evidence="1">
    <location>
        <begin position="85"/>
        <end position="113"/>
    </location>
</feature>
<reference evidence="3" key="3">
    <citation type="submission" date="2025-09" db="UniProtKB">
        <authorList>
            <consortium name="Ensembl"/>
        </authorList>
    </citation>
    <scope>IDENTIFICATION</scope>
</reference>
<accession>A0AAZ3SLV7</accession>
<evidence type="ECO:0000256" key="1">
    <source>
        <dbReference type="SAM" id="MobiDB-lite"/>
    </source>
</evidence>
<dbReference type="Proteomes" id="UP000694402">
    <property type="component" value="Unassembled WGS sequence"/>
</dbReference>
<dbReference type="Pfam" id="PF25787">
    <property type="entry name" value="HTH_SB"/>
    <property type="match status" value="1"/>
</dbReference>
<organism evidence="3 4">
    <name type="scientific">Oncorhynchus tshawytscha</name>
    <name type="common">Chinook salmon</name>
    <name type="synonym">Salmo tshawytscha</name>
    <dbReference type="NCBI Taxonomy" id="74940"/>
    <lineage>
        <taxon>Eukaryota</taxon>
        <taxon>Metazoa</taxon>
        <taxon>Chordata</taxon>
        <taxon>Craniata</taxon>
        <taxon>Vertebrata</taxon>
        <taxon>Euteleostomi</taxon>
        <taxon>Actinopterygii</taxon>
        <taxon>Neopterygii</taxon>
        <taxon>Teleostei</taxon>
        <taxon>Protacanthopterygii</taxon>
        <taxon>Salmoniformes</taxon>
        <taxon>Salmonidae</taxon>
        <taxon>Salmoninae</taxon>
        <taxon>Oncorhynchus</taxon>
    </lineage>
</organism>
<keyword evidence="4" id="KW-1185">Reference proteome</keyword>
<dbReference type="Ensembl" id="ENSOTST00005175905.1">
    <property type="protein sequence ID" value="ENSOTSP00005153988.1"/>
    <property type="gene ID" value="ENSOTSG00005076724.1"/>
</dbReference>
<dbReference type="InterPro" id="IPR009057">
    <property type="entry name" value="Homeodomain-like_sf"/>
</dbReference>
<evidence type="ECO:0000259" key="2">
    <source>
        <dbReference type="Pfam" id="PF25787"/>
    </source>
</evidence>
<proteinExistence type="predicted"/>
<dbReference type="InterPro" id="IPR036388">
    <property type="entry name" value="WH-like_DNA-bd_sf"/>
</dbReference>
<dbReference type="SUPFAM" id="SSF46689">
    <property type="entry name" value="Homeodomain-like"/>
    <property type="match status" value="1"/>
</dbReference>
<evidence type="ECO:0000313" key="4">
    <source>
        <dbReference type="Proteomes" id="UP000694402"/>
    </source>
</evidence>
<sequence length="113" mass="12969">MRSKELFVEPRDRIVSRHRSGEVYQNISAALKIPKNTVAFIILKWKKFRTTETFPRAGHTAKLSNRGRRALVREVTKNPMVSLTELQSSSNGDGRTIQKDNHLCSTPPIRPLW</sequence>
<dbReference type="AlphaFoldDB" id="A0AAZ3SLV7"/>
<reference evidence="4" key="1">
    <citation type="journal article" date="2018" name="PLoS ONE">
        <title>Chinook salmon (Oncorhynchus tshawytscha) genome and transcriptome.</title>
        <authorList>
            <person name="Christensen K.A."/>
            <person name="Leong J.S."/>
            <person name="Sakhrani D."/>
            <person name="Biagi C.A."/>
            <person name="Minkley D.R."/>
            <person name="Withler R.E."/>
            <person name="Rondeau E.B."/>
            <person name="Koop B.F."/>
            <person name="Devlin R.H."/>
        </authorList>
    </citation>
    <scope>NUCLEOTIDE SEQUENCE [LARGE SCALE GENOMIC DNA]</scope>
</reference>
<protein>
    <recommendedName>
        <fullName evidence="2">Sleeping Beauty transposase HTH domain-containing protein</fullName>
    </recommendedName>
</protein>
<dbReference type="GeneTree" id="ENSGT01120000272147"/>
<evidence type="ECO:0000313" key="3">
    <source>
        <dbReference type="Ensembl" id="ENSOTSP00005153988.1"/>
    </source>
</evidence>
<dbReference type="Gene3D" id="1.10.10.10">
    <property type="entry name" value="Winged helix-like DNA-binding domain superfamily/Winged helix DNA-binding domain"/>
    <property type="match status" value="1"/>
</dbReference>
<reference evidence="3" key="2">
    <citation type="submission" date="2025-08" db="UniProtKB">
        <authorList>
            <consortium name="Ensembl"/>
        </authorList>
    </citation>
    <scope>IDENTIFICATION</scope>
</reference>
<dbReference type="InterPro" id="IPR057667">
    <property type="entry name" value="HTH_SB"/>
</dbReference>
<feature type="domain" description="Sleeping Beauty transposase HTH" evidence="2">
    <location>
        <begin position="1"/>
        <end position="52"/>
    </location>
</feature>